<gene>
    <name evidence="2" type="ORF">MSMAW_1761</name>
</gene>
<organism evidence="2 3">
    <name type="scientific">Methanosarcina mazei WWM610</name>
    <dbReference type="NCBI Taxonomy" id="1434117"/>
    <lineage>
        <taxon>Archaea</taxon>
        <taxon>Methanobacteriati</taxon>
        <taxon>Methanobacteriota</taxon>
        <taxon>Stenosarchaea group</taxon>
        <taxon>Methanomicrobia</taxon>
        <taxon>Methanosarcinales</taxon>
        <taxon>Methanosarcinaceae</taxon>
        <taxon>Methanosarcina</taxon>
    </lineage>
</organism>
<protein>
    <submittedName>
        <fullName evidence="2">Membrane protein, putative</fullName>
    </submittedName>
</protein>
<feature type="transmembrane region" description="Helical" evidence="1">
    <location>
        <begin position="6"/>
        <end position="26"/>
    </location>
</feature>
<feature type="transmembrane region" description="Helical" evidence="1">
    <location>
        <begin position="38"/>
        <end position="57"/>
    </location>
</feature>
<dbReference type="Pfam" id="PF06961">
    <property type="entry name" value="DUF1294"/>
    <property type="match status" value="1"/>
</dbReference>
<dbReference type="PATRIC" id="fig|1434117.4.peg.2242"/>
<dbReference type="HOGENOM" id="CLU_091970_3_2_2"/>
<keyword evidence="1" id="KW-0812">Transmembrane</keyword>
<evidence type="ECO:0000256" key="1">
    <source>
        <dbReference type="SAM" id="Phobius"/>
    </source>
</evidence>
<evidence type="ECO:0000313" key="2">
    <source>
        <dbReference type="EMBL" id="AKB40752.1"/>
    </source>
</evidence>
<sequence length="91" mass="10566">MTDPVYFLFPLVYIALNAVSFALYGMDKYKARKEKWRISEQSLLIAAFFGPIGAWLGMVQFRHKTQKPLFRYSVPAFIGVHLLLVLWINLV</sequence>
<evidence type="ECO:0000313" key="3">
    <source>
        <dbReference type="Proteomes" id="UP000033058"/>
    </source>
</evidence>
<proteinExistence type="predicted"/>
<dbReference type="Proteomes" id="UP000033058">
    <property type="component" value="Chromosome"/>
</dbReference>
<accession>A0A0E3PW71</accession>
<keyword evidence="1" id="KW-1133">Transmembrane helix</keyword>
<keyword evidence="1" id="KW-0472">Membrane</keyword>
<name>A0A0E3PW71_METMZ</name>
<dbReference type="AlphaFoldDB" id="A0A0E3PW71"/>
<reference evidence="2 3" key="1">
    <citation type="submission" date="2014-07" db="EMBL/GenBank/DDBJ databases">
        <title>Methanogenic archaea and the global carbon cycle.</title>
        <authorList>
            <person name="Henriksen J.R."/>
            <person name="Luke J."/>
            <person name="Reinhart S."/>
            <person name="Benedict M.N."/>
            <person name="Youngblut N.D."/>
            <person name="Metcalf M.E."/>
            <person name="Whitaker R.J."/>
            <person name="Metcalf W.W."/>
        </authorList>
    </citation>
    <scope>NUCLEOTIDE SEQUENCE [LARGE SCALE GENOMIC DNA]</scope>
    <source>
        <strain evidence="2 3">WWM610</strain>
    </source>
</reference>
<dbReference type="RefSeq" id="WP_011034778.1">
    <property type="nucleotide sequence ID" value="NZ_CP009509.1"/>
</dbReference>
<dbReference type="EMBL" id="CP009509">
    <property type="protein sequence ID" value="AKB40752.1"/>
    <property type="molecule type" value="Genomic_DNA"/>
</dbReference>
<dbReference type="GeneID" id="24851473"/>
<feature type="transmembrane region" description="Helical" evidence="1">
    <location>
        <begin position="69"/>
        <end position="90"/>
    </location>
</feature>
<dbReference type="InterPro" id="IPR010718">
    <property type="entry name" value="DUF1294"/>
</dbReference>